<evidence type="ECO:0000259" key="11">
    <source>
        <dbReference type="Pfam" id="PF20238"/>
    </source>
</evidence>
<evidence type="ECO:0000313" key="13">
    <source>
        <dbReference type="Proteomes" id="UP001586593"/>
    </source>
</evidence>
<dbReference type="InterPro" id="IPR046530">
    <property type="entry name" value="BIM1-like_dom"/>
</dbReference>
<evidence type="ECO:0000313" key="12">
    <source>
        <dbReference type="EMBL" id="KAL1874352.1"/>
    </source>
</evidence>
<evidence type="ECO:0000256" key="8">
    <source>
        <dbReference type="SAM" id="MobiDB-lite"/>
    </source>
</evidence>
<keyword evidence="4 10" id="KW-0732">Signal</keyword>
<protein>
    <recommendedName>
        <fullName evidence="11">Copper acquisition factor BIM1-like domain-containing protein</fullName>
    </recommendedName>
</protein>
<evidence type="ECO:0000256" key="6">
    <source>
        <dbReference type="ARBA" id="ARBA00023180"/>
    </source>
</evidence>
<feature type="region of interest" description="Disordered" evidence="8">
    <location>
        <begin position="212"/>
        <end position="248"/>
    </location>
</feature>
<keyword evidence="2" id="KW-1003">Cell membrane</keyword>
<keyword evidence="3" id="KW-0336">GPI-anchor</keyword>
<reference evidence="12 13" key="1">
    <citation type="journal article" date="2024" name="Commun. Biol.">
        <title>Comparative genomic analysis of thermophilic fungi reveals convergent evolutionary adaptations and gene losses.</title>
        <authorList>
            <person name="Steindorff A.S."/>
            <person name="Aguilar-Pontes M.V."/>
            <person name="Robinson A.J."/>
            <person name="Andreopoulos B."/>
            <person name="LaButti K."/>
            <person name="Kuo A."/>
            <person name="Mondo S."/>
            <person name="Riley R."/>
            <person name="Otillar R."/>
            <person name="Haridas S."/>
            <person name="Lipzen A."/>
            <person name="Grimwood J."/>
            <person name="Schmutz J."/>
            <person name="Clum A."/>
            <person name="Reid I.D."/>
            <person name="Moisan M.C."/>
            <person name="Butler G."/>
            <person name="Nguyen T.T.M."/>
            <person name="Dewar K."/>
            <person name="Conant G."/>
            <person name="Drula E."/>
            <person name="Henrissat B."/>
            <person name="Hansel C."/>
            <person name="Singer S."/>
            <person name="Hutchinson M.I."/>
            <person name="de Vries R.P."/>
            <person name="Natvig D.O."/>
            <person name="Powell A.J."/>
            <person name="Tsang A."/>
            <person name="Grigoriev I.V."/>
        </authorList>
    </citation>
    <scope>NUCLEOTIDE SEQUENCE [LARGE SCALE GENOMIC DNA]</scope>
    <source>
        <strain evidence="12 13">ATCC 24622</strain>
    </source>
</reference>
<feature type="chain" id="PRO_5045555055" description="Copper acquisition factor BIM1-like domain-containing protein" evidence="10">
    <location>
        <begin position="21"/>
        <end position="319"/>
    </location>
</feature>
<evidence type="ECO:0000256" key="9">
    <source>
        <dbReference type="SAM" id="Phobius"/>
    </source>
</evidence>
<keyword evidence="9" id="KW-0812">Transmembrane</keyword>
<evidence type="ECO:0000256" key="2">
    <source>
        <dbReference type="ARBA" id="ARBA00022475"/>
    </source>
</evidence>
<keyword evidence="5 9" id="KW-0472">Membrane</keyword>
<feature type="region of interest" description="Disordered" evidence="8">
    <location>
        <begin position="290"/>
        <end position="319"/>
    </location>
</feature>
<keyword evidence="7" id="KW-0449">Lipoprotein</keyword>
<keyword evidence="13" id="KW-1185">Reference proteome</keyword>
<dbReference type="Proteomes" id="UP001586593">
    <property type="component" value="Unassembled WGS sequence"/>
</dbReference>
<evidence type="ECO:0000256" key="7">
    <source>
        <dbReference type="ARBA" id="ARBA00023288"/>
    </source>
</evidence>
<feature type="transmembrane region" description="Helical" evidence="9">
    <location>
        <begin position="253"/>
        <end position="276"/>
    </location>
</feature>
<comment type="caution">
    <text evidence="12">The sequence shown here is derived from an EMBL/GenBank/DDBJ whole genome shotgun (WGS) entry which is preliminary data.</text>
</comment>
<feature type="domain" description="Copper acquisition factor BIM1-like" evidence="11">
    <location>
        <begin position="27"/>
        <end position="114"/>
    </location>
</feature>
<feature type="compositionally biased region" description="Low complexity" evidence="8">
    <location>
        <begin position="218"/>
        <end position="243"/>
    </location>
</feature>
<feature type="signal peptide" evidence="10">
    <location>
        <begin position="1"/>
        <end position="20"/>
    </location>
</feature>
<organism evidence="12 13">
    <name type="scientific">Phialemonium thermophilum</name>
    <dbReference type="NCBI Taxonomy" id="223376"/>
    <lineage>
        <taxon>Eukaryota</taxon>
        <taxon>Fungi</taxon>
        <taxon>Dikarya</taxon>
        <taxon>Ascomycota</taxon>
        <taxon>Pezizomycotina</taxon>
        <taxon>Sordariomycetes</taxon>
        <taxon>Sordariomycetidae</taxon>
        <taxon>Cephalothecales</taxon>
        <taxon>Cephalothecaceae</taxon>
        <taxon>Phialemonium</taxon>
    </lineage>
</organism>
<dbReference type="InterPro" id="IPR046936">
    <property type="entry name" value="BIM1-like"/>
</dbReference>
<dbReference type="EMBL" id="JAZHXJ010000108">
    <property type="protein sequence ID" value="KAL1874352.1"/>
    <property type="molecule type" value="Genomic_DNA"/>
</dbReference>
<evidence type="ECO:0000256" key="4">
    <source>
        <dbReference type="ARBA" id="ARBA00022729"/>
    </source>
</evidence>
<accession>A0ABR3XEH2</accession>
<comment type="subcellular location">
    <subcellularLocation>
        <location evidence="1">Cell membrane</location>
        <topology evidence="1">Lipid-anchor</topology>
        <topology evidence="1">GPI-anchor</topology>
    </subcellularLocation>
</comment>
<dbReference type="PANTHER" id="PTHR34992:SF5">
    <property type="entry name" value="ANCHORED PROTEIN, PUTATIVE (AFU_ORTHOLOGUE AFUA_6G02800)-RELATED"/>
    <property type="match status" value="1"/>
</dbReference>
<dbReference type="CDD" id="cd21176">
    <property type="entry name" value="LPMO_auxiliary-like"/>
    <property type="match status" value="1"/>
</dbReference>
<evidence type="ECO:0000256" key="5">
    <source>
        <dbReference type="ARBA" id="ARBA00023136"/>
    </source>
</evidence>
<evidence type="ECO:0000256" key="10">
    <source>
        <dbReference type="SAM" id="SignalP"/>
    </source>
</evidence>
<sequence>MGKILTVVVVLGWVSALVRAQTISDDMGPAGFLWPPDRVWNADKDNTAPCGSPAGVGNRTGFPITNGKLALVDQDEGFNIQISVSYSNSEFSFVPVSSFVVSPAFGPQESCQKGNGVSRCQQVGDLDPTTNADFTTLIPSTNFKELLRGHTCVPVADPPRSVSVGSNATFQLVYTAEDFDNSPGNQTYYACADVTYVLQTSEADTFCFNATEPETQQPSSTSGSNSPATASPTPSSAPASGSRSGHHGVSGGAIAGAVVGSVVGATILGLAGLWYFRRRQRQRRIAEMTRNSRNVPWSGPAPITGKDSTSQHSVGLQDM</sequence>
<gene>
    <name evidence="12" type="ORF">VTK73DRAFT_435</name>
</gene>
<dbReference type="PANTHER" id="PTHR34992">
    <property type="entry name" value="HYPHAL ANASTAMOSIS-7 PROTEIN"/>
    <property type="match status" value="1"/>
</dbReference>
<evidence type="ECO:0000256" key="3">
    <source>
        <dbReference type="ARBA" id="ARBA00022622"/>
    </source>
</evidence>
<keyword evidence="6" id="KW-0325">Glycoprotein</keyword>
<keyword evidence="9" id="KW-1133">Transmembrane helix</keyword>
<feature type="domain" description="Copper acquisition factor BIM1-like" evidence="11">
    <location>
        <begin position="127"/>
        <end position="212"/>
    </location>
</feature>
<proteinExistence type="predicted"/>
<name>A0ABR3XEH2_9PEZI</name>
<dbReference type="Pfam" id="PF20238">
    <property type="entry name" value="BIM1-like_dom"/>
    <property type="match status" value="2"/>
</dbReference>
<evidence type="ECO:0000256" key="1">
    <source>
        <dbReference type="ARBA" id="ARBA00004609"/>
    </source>
</evidence>
<feature type="compositionally biased region" description="Polar residues" evidence="8">
    <location>
        <begin position="306"/>
        <end position="319"/>
    </location>
</feature>